<dbReference type="InterPro" id="IPR043775">
    <property type="entry name" value="DUF5717_N"/>
</dbReference>
<dbReference type="EMBL" id="JBBMEJ010000012">
    <property type="protein sequence ID" value="MEQ2371403.1"/>
    <property type="molecule type" value="Genomic_DNA"/>
</dbReference>
<accession>A0ABV1BFK3</accession>
<dbReference type="Proteomes" id="UP001473063">
    <property type="component" value="Unassembled WGS sequence"/>
</dbReference>
<evidence type="ECO:0000259" key="2">
    <source>
        <dbReference type="Pfam" id="PF18984"/>
    </source>
</evidence>
<dbReference type="InterPro" id="IPR043774">
    <property type="entry name" value="DUF5717_C"/>
</dbReference>
<comment type="caution">
    <text evidence="3">The sequence shown here is derived from an EMBL/GenBank/DDBJ whole genome shotgun (WGS) entry which is preliminary data.</text>
</comment>
<feature type="domain" description="DUF5717" evidence="1">
    <location>
        <begin position="866"/>
        <end position="1171"/>
    </location>
</feature>
<dbReference type="Pfam" id="PF18983">
    <property type="entry name" value="DUF5717"/>
    <property type="match status" value="1"/>
</dbReference>
<dbReference type="RefSeq" id="WP_349056978.1">
    <property type="nucleotide sequence ID" value="NZ_JBBMEJ010000012.1"/>
</dbReference>
<dbReference type="Pfam" id="PF18984">
    <property type="entry name" value="DUF5717_N"/>
    <property type="match status" value="1"/>
</dbReference>
<evidence type="ECO:0000259" key="1">
    <source>
        <dbReference type="Pfam" id="PF18983"/>
    </source>
</evidence>
<name>A0ABV1BFK3_9FIRM</name>
<gene>
    <name evidence="3" type="ORF">WMO28_10705</name>
</gene>
<keyword evidence="4" id="KW-1185">Reference proteome</keyword>
<protein>
    <submittedName>
        <fullName evidence="3">DUF5717 family protein</fullName>
    </submittedName>
</protein>
<reference evidence="3 4" key="1">
    <citation type="submission" date="2024-03" db="EMBL/GenBank/DDBJ databases">
        <title>Human intestinal bacterial collection.</title>
        <authorList>
            <person name="Pauvert C."/>
            <person name="Hitch T.C.A."/>
            <person name="Clavel T."/>
        </authorList>
    </citation>
    <scope>NUCLEOTIDE SEQUENCE [LARGE SCALE GENOMIC DNA]</scope>
    <source>
        <strain evidence="3 4">CLA-JM-H16</strain>
    </source>
</reference>
<proteinExistence type="predicted"/>
<sequence length="1179" mass="137963">MKKRIEQLLNGKFIYEQPKLLFSQEDISVTLKAGDTAKKEIYFGTDDNRRISGFVTSSDRRLVPGFDRFSGTTVRMPYGVDAEGMEPGESFEGWLYFTTSIGEYRLPFKVTAGTEEVKSSGVKVTSLEGFTRIAKGDMHEAYRIFTEKHFPLVLKDQSKKIKALYAGMSQQPVTYQHLEEFLIAAGVKDKVTLELNRQEASFFDVRESIQEALYIHRSGWGHLRADIEINGDFLETGKHVITEDDFIGSTCEVNYVIHREKLGKGNQYGEIIVKTPYQELVYKVLASRGTESTVNIDLLEKQYRAEMLKEYLDYICGHMDFQTWTANAHERFKRLGESGQQYPEYQLFEAYVLHLEGDDEKAGEILSRYQNKSFHHNELEFAGIYLYLCAQTGIYSDRSQALRKIQNFQMQKEDSFILLKLVFEMDQNLSPSRKIFLMEELFERGCTSPFLYLEAWNSICSDMSLLHRMNRFWAQVFLFAGKEKMLTEELVMRLTYLSGYEKTFNESLYRAMVMGCEAFPTDDTVEAICKYVMKGNPRKPEYFRWFSAAVDRGIRITRLYEYYVETLDTSYRRVLPKPLLMYFTYNNNTLGDAKRAYLYACIIAEKDRDPQTYESYHDNMKEFAFQKLREGRMNENYAAVYQEFMKEPEDSEEAQVIASRMFTCRLYTDDPKVRSVIVRHRQMKQEEIYPCVHGIAYPRVYTEDAAILFQDEKQRRYADTVDYNRSPLFDDREMVSAVLDKGADEPGVLLYYCERQEISHENLGIFQKLVLSDAFTEEYKRLVRKRILDYYSAHVQGEDLDVYLEMMDYREYAMVDKKTLLTILIQRGLFPQAMSVVEAFGFEGVDERALLKLVSRMIIRCDGAEDEELIALASYVYRKGIYDEVILQYLMKFRFGPVDELFDIWKSATGFEMDTYNLEERILSLLMFTADYREEGEEILKAYISHSGKERVIGAYLTQMSYGMFVKEKPETPCLREYLKSLKEKEWPAGHICDLALLKILSEEKEPDEALLKFEGELLESCVKKSMVFEFFHELDQSLLRPYQLDDKTFVEYHGSPEDTVILYYCLDTGLGTVPEYKSEPLRNVYQGIFVKTFTLFYGETLRYYFQAEAADGVHKTEEKVITMNQIDDRASSKYQLINQILCARKLEKESEVKEKLAQYLRQEQYVNEMFVIEKEPER</sequence>
<evidence type="ECO:0000313" key="4">
    <source>
        <dbReference type="Proteomes" id="UP001473063"/>
    </source>
</evidence>
<evidence type="ECO:0000313" key="3">
    <source>
        <dbReference type="EMBL" id="MEQ2371403.1"/>
    </source>
</evidence>
<organism evidence="3 4">
    <name type="scientific">Blautia aquisgranensis</name>
    <dbReference type="NCBI Taxonomy" id="3133153"/>
    <lineage>
        <taxon>Bacteria</taxon>
        <taxon>Bacillati</taxon>
        <taxon>Bacillota</taxon>
        <taxon>Clostridia</taxon>
        <taxon>Lachnospirales</taxon>
        <taxon>Lachnospiraceae</taxon>
        <taxon>Blautia</taxon>
    </lineage>
</organism>
<feature type="domain" description="DUF5717" evidence="2">
    <location>
        <begin position="1"/>
        <end position="862"/>
    </location>
</feature>